<evidence type="ECO:0000259" key="6">
    <source>
        <dbReference type="Pfam" id="PF05922"/>
    </source>
</evidence>
<dbReference type="InterPro" id="IPR010259">
    <property type="entry name" value="S8pro/Inhibitor_I9"/>
</dbReference>
<dbReference type="PROSITE" id="PS00138">
    <property type="entry name" value="SUBTILASE_SER"/>
    <property type="match status" value="1"/>
</dbReference>
<dbReference type="GO" id="GO:0005615">
    <property type="term" value="C:extracellular space"/>
    <property type="evidence" value="ECO:0007669"/>
    <property type="project" value="TreeGrafter"/>
</dbReference>
<dbReference type="PROSITE" id="PS51892">
    <property type="entry name" value="SUBTILASE"/>
    <property type="match status" value="1"/>
</dbReference>
<dbReference type="InterPro" id="IPR050131">
    <property type="entry name" value="Peptidase_S8_subtilisin-like"/>
</dbReference>
<dbReference type="PANTHER" id="PTHR43806">
    <property type="entry name" value="PEPTIDASE S8"/>
    <property type="match status" value="1"/>
</dbReference>
<dbReference type="PRINTS" id="PR00723">
    <property type="entry name" value="SUBTILISIN"/>
</dbReference>
<dbReference type="Gene3D" id="3.30.70.80">
    <property type="entry name" value="Peptidase S8 propeptide/proteinase inhibitor I9"/>
    <property type="match status" value="1"/>
</dbReference>
<protein>
    <submittedName>
        <fullName evidence="7">Unannotated protein</fullName>
    </submittedName>
</protein>
<evidence type="ECO:0000256" key="4">
    <source>
        <dbReference type="ARBA" id="ARBA00022825"/>
    </source>
</evidence>
<keyword evidence="3" id="KW-0378">Hydrolase</keyword>
<dbReference type="InterPro" id="IPR023828">
    <property type="entry name" value="Peptidase_S8_Ser-AS"/>
</dbReference>
<dbReference type="GO" id="GO:0006508">
    <property type="term" value="P:proteolysis"/>
    <property type="evidence" value="ECO:0007669"/>
    <property type="project" value="UniProtKB-KW"/>
</dbReference>
<evidence type="ECO:0000256" key="3">
    <source>
        <dbReference type="ARBA" id="ARBA00022801"/>
    </source>
</evidence>
<dbReference type="PANTHER" id="PTHR43806:SF11">
    <property type="entry name" value="CEREVISIN-RELATED"/>
    <property type="match status" value="1"/>
</dbReference>
<dbReference type="Pfam" id="PF00082">
    <property type="entry name" value="Peptidase_S8"/>
    <property type="match status" value="1"/>
</dbReference>
<keyword evidence="4" id="KW-0720">Serine protease</keyword>
<dbReference type="InterPro" id="IPR036852">
    <property type="entry name" value="Peptidase_S8/S53_dom_sf"/>
</dbReference>
<evidence type="ECO:0000313" key="7">
    <source>
        <dbReference type="EMBL" id="CAB4860690.1"/>
    </source>
</evidence>
<dbReference type="EMBL" id="CAFBLQ010000013">
    <property type="protein sequence ID" value="CAB4860690.1"/>
    <property type="molecule type" value="Genomic_DNA"/>
</dbReference>
<dbReference type="InterPro" id="IPR023827">
    <property type="entry name" value="Peptidase_S8_Asp-AS"/>
</dbReference>
<evidence type="ECO:0000259" key="5">
    <source>
        <dbReference type="Pfam" id="PF00082"/>
    </source>
</evidence>
<comment type="similarity">
    <text evidence="1">Belongs to the peptidase S8 family.</text>
</comment>
<dbReference type="Gene3D" id="3.40.50.200">
    <property type="entry name" value="Peptidase S8/S53 domain"/>
    <property type="match status" value="1"/>
</dbReference>
<dbReference type="InterPro" id="IPR000209">
    <property type="entry name" value="Peptidase_S8/S53_dom"/>
</dbReference>
<evidence type="ECO:0000256" key="2">
    <source>
        <dbReference type="ARBA" id="ARBA00022670"/>
    </source>
</evidence>
<dbReference type="Pfam" id="PF05922">
    <property type="entry name" value="Inhibitor_I9"/>
    <property type="match status" value="1"/>
</dbReference>
<dbReference type="GO" id="GO:0004252">
    <property type="term" value="F:serine-type endopeptidase activity"/>
    <property type="evidence" value="ECO:0007669"/>
    <property type="project" value="InterPro"/>
</dbReference>
<name>A0A6J7CSD6_9ZZZZ</name>
<proteinExistence type="inferred from homology"/>
<dbReference type="PROSITE" id="PS00137">
    <property type="entry name" value="SUBTILASE_HIS"/>
    <property type="match status" value="1"/>
</dbReference>
<sequence>MVTRRFLPLRRLRATTVLLALAAVVALPAVASAAPTRDPDLIPGQYIVVYKNSVQLPGAATTRREAREGFRAQQRYSHALKGFSAKLDGAQVAALESDPNVAAVVQDRRVHASALPLAGEKVPTGVARTGATGRGAASVNVAVIDSGVQLSNPDLNVVDGKNCVTPANSANDDYGHGTHVAGTIGALNNGSGVIGVAPGTKIYAVKVLGSTGSGSWSQVACGIDWVTSNASALNIKVASMSLGGTGAPVKACATDTDPLHAAICRSTAAGVTYVVAAGNSGWDFDYASAPDVPAAYPEVLTVTAASDSDGLAGALGSAPSCTTGQSDDRYASFSNYAKTTAGQAHTIAAPGVCILSTWLNNTTNTISGTSMATPHISAQVALCFGEGAVTGPCNGKTPAEVIAAMTTAAQSYNAVATNFGFSGDPLHSPVSGRYYGYLANASGLAPTAPPPLAPVDRSPASYTRVSGTLRSGTLSNLNLDDSLYLSLNSTTSSTRTVQWYGTFSGVPSSPTAITATYKGNASAACTQVFAIYNWSTATWVTLDTRAIGATDVLVSLSVTGTLRNFVSSGNARLRVTCTSKTGSFFTNANLLRLTTTG</sequence>
<evidence type="ECO:0000256" key="1">
    <source>
        <dbReference type="ARBA" id="ARBA00011073"/>
    </source>
</evidence>
<feature type="domain" description="Inhibitor I9" evidence="6">
    <location>
        <begin position="63"/>
        <end position="112"/>
    </location>
</feature>
<dbReference type="PROSITE" id="PS00136">
    <property type="entry name" value="SUBTILASE_ASP"/>
    <property type="match status" value="1"/>
</dbReference>
<dbReference type="AlphaFoldDB" id="A0A6J7CSD6"/>
<dbReference type="SUPFAM" id="SSF52743">
    <property type="entry name" value="Subtilisin-like"/>
    <property type="match status" value="1"/>
</dbReference>
<feature type="domain" description="Peptidase S8/S53" evidence="5">
    <location>
        <begin position="139"/>
        <end position="421"/>
    </location>
</feature>
<keyword evidence="2" id="KW-0645">Protease</keyword>
<dbReference type="InterPro" id="IPR022398">
    <property type="entry name" value="Peptidase_S8_His-AS"/>
</dbReference>
<dbReference type="InterPro" id="IPR037045">
    <property type="entry name" value="S8pro/Inhibitor_I9_sf"/>
</dbReference>
<gene>
    <name evidence="7" type="ORF">UFOPK3423_00210</name>
</gene>
<organism evidence="7">
    <name type="scientific">freshwater metagenome</name>
    <dbReference type="NCBI Taxonomy" id="449393"/>
    <lineage>
        <taxon>unclassified sequences</taxon>
        <taxon>metagenomes</taxon>
        <taxon>ecological metagenomes</taxon>
    </lineage>
</organism>
<dbReference type="SUPFAM" id="SSF54897">
    <property type="entry name" value="Protease propeptides/inhibitors"/>
    <property type="match status" value="1"/>
</dbReference>
<accession>A0A6J7CSD6</accession>
<reference evidence="7" key="1">
    <citation type="submission" date="2020-05" db="EMBL/GenBank/DDBJ databases">
        <authorList>
            <person name="Chiriac C."/>
            <person name="Salcher M."/>
            <person name="Ghai R."/>
            <person name="Kavagutti S V."/>
        </authorList>
    </citation>
    <scope>NUCLEOTIDE SEQUENCE</scope>
</reference>
<dbReference type="InterPro" id="IPR015500">
    <property type="entry name" value="Peptidase_S8_subtilisin-rel"/>
</dbReference>